<dbReference type="GeneID" id="41603465"/>
<dbReference type="RefSeq" id="WP_148704531.1">
    <property type="nucleotide sequence ID" value="NZ_CP009502.1"/>
</dbReference>
<proteinExistence type="predicted"/>
<reference evidence="1 2" key="1">
    <citation type="submission" date="2014-07" db="EMBL/GenBank/DDBJ databases">
        <title>Methanogenic archaea and the global carbon cycle.</title>
        <authorList>
            <person name="Henriksen J.R."/>
            <person name="Luke J."/>
            <person name="Reinhart S."/>
            <person name="Benedict M.N."/>
            <person name="Youngblut N.D."/>
            <person name="Metcalf M.E."/>
            <person name="Whitaker R.J."/>
            <person name="Metcalf W.W."/>
        </authorList>
    </citation>
    <scope>NUCLEOTIDE SEQUENCE [LARGE SCALE GENOMIC DNA]</scope>
    <source>
        <strain evidence="1 2">CHTI-55</strain>
    </source>
</reference>
<dbReference type="HOGENOM" id="CLU_1438125_0_0_2"/>
<dbReference type="Proteomes" id="UP000056925">
    <property type="component" value="Chromosome"/>
</dbReference>
<name>A0A0E3NEJ5_METTE</name>
<accession>A0A0E3NEJ5</accession>
<gene>
    <name evidence="1" type="ORF">MSTHC_2097</name>
</gene>
<dbReference type="AlphaFoldDB" id="A0A0E3NEJ5"/>
<sequence length="189" mass="20763">MVNKKMLLSILIIAFVGIAAAGTWANFVVSAESTGNTLTAGELGIELNRPLQRAFAVNGIIPDSKEQIEYKYLFFFEDEYSVKIRNTGNIPGQLFISATESSSVPSLAENVKIYYSTNPNDPNPIEITDTPVDTGEVLNGGQSTTLYFWYSYKNVDSSIQNNEMGQTLNVDMKFELRNPETSVSTIPGA</sequence>
<dbReference type="EMBL" id="CP009502">
    <property type="protein sequence ID" value="AKB16415.1"/>
    <property type="molecule type" value="Genomic_DNA"/>
</dbReference>
<dbReference type="PATRIC" id="fig|1434121.4.peg.2551"/>
<organism evidence="1 2">
    <name type="scientific">Methanosarcina thermophila CHTI-55</name>
    <dbReference type="NCBI Taxonomy" id="1434121"/>
    <lineage>
        <taxon>Archaea</taxon>
        <taxon>Methanobacteriati</taxon>
        <taxon>Methanobacteriota</taxon>
        <taxon>Stenosarchaea group</taxon>
        <taxon>Methanomicrobia</taxon>
        <taxon>Methanosarcinales</taxon>
        <taxon>Methanosarcinaceae</taxon>
        <taxon>Methanosarcina</taxon>
    </lineage>
</organism>
<protein>
    <submittedName>
        <fullName evidence="1">Uncharacterized protein</fullName>
    </submittedName>
</protein>
<evidence type="ECO:0000313" key="2">
    <source>
        <dbReference type="Proteomes" id="UP000056925"/>
    </source>
</evidence>
<dbReference type="KEGG" id="mthe:MSTHC_2097"/>
<evidence type="ECO:0000313" key="1">
    <source>
        <dbReference type="EMBL" id="AKB16415.1"/>
    </source>
</evidence>